<dbReference type="GO" id="GO:0006355">
    <property type="term" value="P:regulation of DNA-templated transcription"/>
    <property type="evidence" value="ECO:0007669"/>
    <property type="project" value="InterPro"/>
</dbReference>
<evidence type="ECO:0000313" key="9">
    <source>
        <dbReference type="EMBL" id="GGJ95786.1"/>
    </source>
</evidence>
<dbReference type="InterPro" id="IPR036388">
    <property type="entry name" value="WH-like_DNA-bd_sf"/>
</dbReference>
<dbReference type="Gene3D" id="1.10.1790.10">
    <property type="entry name" value="PRD domain"/>
    <property type="match status" value="2"/>
</dbReference>
<feature type="domain" description="PRD" evidence="8">
    <location>
        <begin position="181"/>
        <end position="286"/>
    </location>
</feature>
<dbReference type="InterPro" id="IPR011608">
    <property type="entry name" value="PRD"/>
</dbReference>
<keyword evidence="5" id="KW-0804">Transcription</keyword>
<dbReference type="InterPro" id="IPR036390">
    <property type="entry name" value="WH_DNA-bd_sf"/>
</dbReference>
<feature type="domain" description="PTS EIIA type-2" evidence="6">
    <location>
        <begin position="506"/>
        <end position="648"/>
    </location>
</feature>
<evidence type="ECO:0000256" key="2">
    <source>
        <dbReference type="ARBA" id="ARBA00022737"/>
    </source>
</evidence>
<dbReference type="InterPro" id="IPR016152">
    <property type="entry name" value="PTrfase/Anion_transptr"/>
</dbReference>
<feature type="domain" description="PTS EIIB type-2" evidence="7">
    <location>
        <begin position="403"/>
        <end position="494"/>
    </location>
</feature>
<evidence type="ECO:0000259" key="7">
    <source>
        <dbReference type="PROSITE" id="PS51099"/>
    </source>
</evidence>
<keyword evidence="10" id="KW-1185">Reference proteome</keyword>
<feature type="domain" description="PRD" evidence="8">
    <location>
        <begin position="291"/>
        <end position="398"/>
    </location>
</feature>
<dbReference type="AlphaFoldDB" id="A0A917UYB5"/>
<dbReference type="GO" id="GO:0008982">
    <property type="term" value="F:protein-N(PI)-phosphohistidine-sugar phosphotransferase activity"/>
    <property type="evidence" value="ECO:0007669"/>
    <property type="project" value="InterPro"/>
</dbReference>
<protein>
    <recommendedName>
        <fullName evidence="11">PTS system EIIA component</fullName>
    </recommendedName>
</protein>
<dbReference type="SUPFAM" id="SSF55804">
    <property type="entry name" value="Phoshotransferase/anion transport protein"/>
    <property type="match status" value="1"/>
</dbReference>
<keyword evidence="1" id="KW-0808">Transferase</keyword>
<sequence length="651" mass="74704">MLSSRQRRIISHMLQNKGFTSIREFSNLFHVSERSIQYDLENIEYYAKNHGAQVKRDKRSGVQLISSSAFEQQVAGDHGNEMTIYLSPEERKEKILITLFESLKPVSSGQLASLLFVSRRTIVEDLKEVHIWLSEHDLELDYMQNKGFHIKGEEQRYRESYVEVLIKHYQGGVVPSGIQILTSSEIALINRSIDSVLEKEPHYSIVQTARDGLVFHIAITVHRVRNECNITMPEEELQKLAKEKEFAIAERIQQEVEEQFSLKFPESETGYITLHLLGAKQADLEMADEFKKEESLTDSLEVFIRHMSGYMGIDLTTDSTLLNGLLVHLKPALYRLRFHMRNENPLKQEIQERYPNTIAAVNSNLSLMENAFNVTFNDDETAYIAMHIGSAIERKLEKTRYEFRVLLVCASGVGTSQLLKSKIENYYPELKVYDSFSVYDIDPNYFTANRIDLIITTIPTPEFPVPVIKVSPFLTKGDREKLNGFLNAERENAIESGLSNGPALNELLPESCIRWNEQAANWEEAVRKSVEPLVMNGIVTQEYEQAIIEQFKINGPYMVIDHGVALPHAKPSHGVKHPGFSFVKLRHPVYFGHSQYDPVKFVICLATVDPHIHLNALRQLTMILQDHEKMEQLREGNKHGLMELLKDVSRF</sequence>
<dbReference type="GO" id="GO:0009401">
    <property type="term" value="P:phosphoenolpyruvate-dependent sugar phosphotransferase system"/>
    <property type="evidence" value="ECO:0007669"/>
    <property type="project" value="InterPro"/>
</dbReference>
<dbReference type="PANTHER" id="PTHR30185">
    <property type="entry name" value="CRYPTIC BETA-GLUCOSIDE BGL OPERON ANTITERMINATOR"/>
    <property type="match status" value="1"/>
</dbReference>
<gene>
    <name evidence="9" type="ORF">GCM10007063_17790</name>
</gene>
<evidence type="ECO:0000313" key="10">
    <source>
        <dbReference type="Proteomes" id="UP000658382"/>
    </source>
</evidence>
<dbReference type="SUPFAM" id="SSF52794">
    <property type="entry name" value="PTS system IIB component-like"/>
    <property type="match status" value="1"/>
</dbReference>
<accession>A0A917UYB5</accession>
<keyword evidence="3" id="KW-0805">Transcription regulation</keyword>
<evidence type="ECO:0000259" key="6">
    <source>
        <dbReference type="PROSITE" id="PS51094"/>
    </source>
</evidence>
<dbReference type="PANTHER" id="PTHR30185:SF12">
    <property type="entry name" value="TRANSCRIPTIONAL REGULATOR MANR"/>
    <property type="match status" value="1"/>
</dbReference>
<dbReference type="InterPro" id="IPR050661">
    <property type="entry name" value="BglG_antiterminators"/>
</dbReference>
<dbReference type="InterPro" id="IPR003501">
    <property type="entry name" value="PTS_EIIB_2/3"/>
</dbReference>
<dbReference type="Pfam" id="PF02302">
    <property type="entry name" value="PTS_IIB"/>
    <property type="match status" value="1"/>
</dbReference>
<dbReference type="RefSeq" id="WP_188632747.1">
    <property type="nucleotide sequence ID" value="NZ_BMNQ01000021.1"/>
</dbReference>
<dbReference type="Pfam" id="PF00874">
    <property type="entry name" value="PRD"/>
    <property type="match status" value="2"/>
</dbReference>
<dbReference type="PROSITE" id="PS51372">
    <property type="entry name" value="PRD_2"/>
    <property type="match status" value="2"/>
</dbReference>
<dbReference type="InterPro" id="IPR002178">
    <property type="entry name" value="PTS_EIIA_type-2_dom"/>
</dbReference>
<name>A0A917UYB5_9BACI</name>
<dbReference type="InterPro" id="IPR036095">
    <property type="entry name" value="PTS_EIIB-like_sf"/>
</dbReference>
<keyword evidence="4" id="KW-0010">Activator</keyword>
<evidence type="ECO:0000259" key="8">
    <source>
        <dbReference type="PROSITE" id="PS51372"/>
    </source>
</evidence>
<dbReference type="Pfam" id="PF05043">
    <property type="entry name" value="Mga"/>
    <property type="match status" value="1"/>
</dbReference>
<comment type="caution">
    <text evidence="9">The sequence shown here is derived from an EMBL/GenBank/DDBJ whole genome shotgun (WGS) entry which is preliminary data.</text>
</comment>
<dbReference type="Gene3D" id="3.40.930.10">
    <property type="entry name" value="Mannitol-specific EII, Chain A"/>
    <property type="match status" value="1"/>
</dbReference>
<dbReference type="PROSITE" id="PS51094">
    <property type="entry name" value="PTS_EIIA_TYPE_2"/>
    <property type="match status" value="1"/>
</dbReference>
<dbReference type="CDD" id="cd05568">
    <property type="entry name" value="PTS_IIB_bgl_like"/>
    <property type="match status" value="1"/>
</dbReference>
<dbReference type="PROSITE" id="PS51099">
    <property type="entry name" value="PTS_EIIB_TYPE_2"/>
    <property type="match status" value="1"/>
</dbReference>
<dbReference type="InterPro" id="IPR013011">
    <property type="entry name" value="PTS_EIIB_2"/>
</dbReference>
<organism evidence="9 10">
    <name type="scientific">Lentibacillus kapialis</name>
    <dbReference type="NCBI Taxonomy" id="340214"/>
    <lineage>
        <taxon>Bacteria</taxon>
        <taxon>Bacillati</taxon>
        <taxon>Bacillota</taxon>
        <taxon>Bacilli</taxon>
        <taxon>Bacillales</taxon>
        <taxon>Bacillaceae</taxon>
        <taxon>Lentibacillus</taxon>
    </lineage>
</organism>
<dbReference type="EMBL" id="BMNQ01000021">
    <property type="protein sequence ID" value="GGJ95786.1"/>
    <property type="molecule type" value="Genomic_DNA"/>
</dbReference>
<dbReference type="InterPro" id="IPR007737">
    <property type="entry name" value="Mga_HTH"/>
</dbReference>
<evidence type="ECO:0008006" key="11">
    <source>
        <dbReference type="Google" id="ProtNLM"/>
    </source>
</evidence>
<evidence type="ECO:0000256" key="3">
    <source>
        <dbReference type="ARBA" id="ARBA00023015"/>
    </source>
</evidence>
<dbReference type="Gene3D" id="1.10.10.10">
    <property type="entry name" value="Winged helix-like DNA-binding domain superfamily/Winged helix DNA-binding domain"/>
    <property type="match status" value="2"/>
</dbReference>
<dbReference type="Proteomes" id="UP000658382">
    <property type="component" value="Unassembled WGS sequence"/>
</dbReference>
<reference evidence="9" key="1">
    <citation type="journal article" date="2014" name="Int. J. Syst. Evol. Microbiol.">
        <title>Complete genome sequence of Corynebacterium casei LMG S-19264T (=DSM 44701T), isolated from a smear-ripened cheese.</title>
        <authorList>
            <consortium name="US DOE Joint Genome Institute (JGI-PGF)"/>
            <person name="Walter F."/>
            <person name="Albersmeier A."/>
            <person name="Kalinowski J."/>
            <person name="Ruckert C."/>
        </authorList>
    </citation>
    <scope>NUCLEOTIDE SEQUENCE</scope>
    <source>
        <strain evidence="9">JCM 12580</strain>
    </source>
</reference>
<dbReference type="SUPFAM" id="SSF63520">
    <property type="entry name" value="PTS-regulatory domain, PRD"/>
    <property type="match status" value="2"/>
</dbReference>
<evidence type="ECO:0000256" key="1">
    <source>
        <dbReference type="ARBA" id="ARBA00022679"/>
    </source>
</evidence>
<proteinExistence type="predicted"/>
<evidence type="ECO:0000256" key="5">
    <source>
        <dbReference type="ARBA" id="ARBA00023163"/>
    </source>
</evidence>
<evidence type="ECO:0000256" key="4">
    <source>
        <dbReference type="ARBA" id="ARBA00023159"/>
    </source>
</evidence>
<keyword evidence="2" id="KW-0677">Repeat</keyword>
<dbReference type="CDD" id="cd00211">
    <property type="entry name" value="PTS_IIA_fru"/>
    <property type="match status" value="1"/>
</dbReference>
<dbReference type="SUPFAM" id="SSF46785">
    <property type="entry name" value="Winged helix' DNA-binding domain"/>
    <property type="match status" value="1"/>
</dbReference>
<dbReference type="Gene3D" id="3.40.50.2300">
    <property type="match status" value="1"/>
</dbReference>
<reference evidence="9" key="2">
    <citation type="submission" date="2020-09" db="EMBL/GenBank/DDBJ databases">
        <authorList>
            <person name="Sun Q."/>
            <person name="Ohkuma M."/>
        </authorList>
    </citation>
    <scope>NUCLEOTIDE SEQUENCE</scope>
    <source>
        <strain evidence="9">JCM 12580</strain>
    </source>
</reference>
<dbReference type="Pfam" id="PF00359">
    <property type="entry name" value="PTS_EIIA_2"/>
    <property type="match status" value="1"/>
</dbReference>
<dbReference type="InterPro" id="IPR036634">
    <property type="entry name" value="PRD_sf"/>
</dbReference>